<proteinExistence type="predicted"/>
<evidence type="ECO:0000256" key="2">
    <source>
        <dbReference type="SAM" id="Phobius"/>
    </source>
</evidence>
<protein>
    <submittedName>
        <fullName evidence="3">Uncharacterized protein</fullName>
    </submittedName>
</protein>
<keyword evidence="2" id="KW-0472">Membrane</keyword>
<evidence type="ECO:0000313" key="3">
    <source>
        <dbReference type="EMBL" id="KAK5087410.1"/>
    </source>
</evidence>
<organism evidence="3 4">
    <name type="scientific">Lithohypha guttulata</name>
    <dbReference type="NCBI Taxonomy" id="1690604"/>
    <lineage>
        <taxon>Eukaryota</taxon>
        <taxon>Fungi</taxon>
        <taxon>Dikarya</taxon>
        <taxon>Ascomycota</taxon>
        <taxon>Pezizomycotina</taxon>
        <taxon>Eurotiomycetes</taxon>
        <taxon>Chaetothyriomycetidae</taxon>
        <taxon>Chaetothyriales</taxon>
        <taxon>Trichomeriaceae</taxon>
        <taxon>Lithohypha</taxon>
    </lineage>
</organism>
<dbReference type="EMBL" id="JAVRRG010000091">
    <property type="protein sequence ID" value="KAK5087410.1"/>
    <property type="molecule type" value="Genomic_DNA"/>
</dbReference>
<sequence length="75" mass="8381">MSRGFLPPLLATLMGVGIGVYTFQPIWEEHLQKQREQRTKQEADIGPNMVEVPVQKLSKQEEINTGNDSGSQIKG</sequence>
<comment type="caution">
    <text evidence="3">The sequence shown here is derived from an EMBL/GenBank/DDBJ whole genome shotgun (WGS) entry which is preliminary data.</text>
</comment>
<feature type="region of interest" description="Disordered" evidence="1">
    <location>
        <begin position="33"/>
        <end position="75"/>
    </location>
</feature>
<name>A0ABR0K5E6_9EURO</name>
<keyword evidence="2" id="KW-1133">Transmembrane helix</keyword>
<feature type="compositionally biased region" description="Polar residues" evidence="1">
    <location>
        <begin position="63"/>
        <end position="75"/>
    </location>
</feature>
<feature type="transmembrane region" description="Helical" evidence="2">
    <location>
        <begin position="6"/>
        <end position="27"/>
    </location>
</feature>
<feature type="compositionally biased region" description="Basic and acidic residues" evidence="1">
    <location>
        <begin position="33"/>
        <end position="43"/>
    </location>
</feature>
<accession>A0ABR0K5E6</accession>
<dbReference type="InterPro" id="IPR057394">
    <property type="entry name" value="PIGBOS1"/>
</dbReference>
<dbReference type="Proteomes" id="UP001345013">
    <property type="component" value="Unassembled WGS sequence"/>
</dbReference>
<evidence type="ECO:0000313" key="4">
    <source>
        <dbReference type="Proteomes" id="UP001345013"/>
    </source>
</evidence>
<dbReference type="Pfam" id="PF23670">
    <property type="entry name" value="PIGBOS1"/>
    <property type="match status" value="1"/>
</dbReference>
<evidence type="ECO:0000256" key="1">
    <source>
        <dbReference type="SAM" id="MobiDB-lite"/>
    </source>
</evidence>
<keyword evidence="4" id="KW-1185">Reference proteome</keyword>
<reference evidence="3 4" key="1">
    <citation type="submission" date="2023-08" db="EMBL/GenBank/DDBJ databases">
        <title>Black Yeasts Isolated from many extreme environments.</title>
        <authorList>
            <person name="Coleine C."/>
            <person name="Stajich J.E."/>
            <person name="Selbmann L."/>
        </authorList>
    </citation>
    <scope>NUCLEOTIDE SEQUENCE [LARGE SCALE GENOMIC DNA]</scope>
    <source>
        <strain evidence="3 4">CCFEE 5885</strain>
    </source>
</reference>
<gene>
    <name evidence="3" type="ORF">LTR24_006761</name>
</gene>
<keyword evidence="2" id="KW-0812">Transmembrane</keyword>